<name>G7WQJ4_METH6</name>
<dbReference type="AlphaFoldDB" id="G7WQJ4"/>
<dbReference type="InterPro" id="IPR009057">
    <property type="entry name" value="Homeodomain-like_sf"/>
</dbReference>
<gene>
    <name evidence="1" type="ordered locus">Mhar_2276</name>
</gene>
<dbReference type="Gene3D" id="1.10.10.10">
    <property type="entry name" value="Winged helix-like DNA-binding domain superfamily/Winged helix DNA-binding domain"/>
    <property type="match status" value="1"/>
</dbReference>
<dbReference type="GeneID" id="12511454"/>
<proteinExistence type="predicted"/>
<dbReference type="PANTHER" id="PTHR34849">
    <property type="entry name" value="SSL5025 PROTEIN"/>
    <property type="match status" value="1"/>
</dbReference>
<dbReference type="STRING" id="1110509.Mhar_2276"/>
<dbReference type="PANTHER" id="PTHR34849:SF3">
    <property type="entry name" value="SSR2962 PROTEIN"/>
    <property type="match status" value="1"/>
</dbReference>
<dbReference type="SUPFAM" id="SSF46689">
    <property type="entry name" value="Homeodomain-like"/>
    <property type="match status" value="1"/>
</dbReference>
<evidence type="ECO:0000313" key="2">
    <source>
        <dbReference type="Proteomes" id="UP000005877"/>
    </source>
</evidence>
<keyword evidence="2" id="KW-1185">Reference proteome</keyword>
<dbReference type="HOGENOM" id="CLU_126005_1_2_2"/>
<dbReference type="Pfam" id="PF04255">
    <property type="entry name" value="DUF433"/>
    <property type="match status" value="1"/>
</dbReference>
<dbReference type="Proteomes" id="UP000005877">
    <property type="component" value="Chromosome"/>
</dbReference>
<accession>G7WQJ4</accession>
<dbReference type="InterPro" id="IPR036388">
    <property type="entry name" value="WH-like_DNA-bd_sf"/>
</dbReference>
<dbReference type="EMBL" id="CP003117">
    <property type="protein sequence ID" value="AET65628.1"/>
    <property type="molecule type" value="Genomic_DNA"/>
</dbReference>
<dbReference type="RefSeq" id="WP_014587804.1">
    <property type="nucleotide sequence ID" value="NC_017527.1"/>
</dbReference>
<sequence length="68" mass="7718">MIWQDRIVIDPAILAGKPVIKGTRLAVEFIIDLLAQGWSELEILRNYPGLASEDLQACLNLQSQIRWN</sequence>
<evidence type="ECO:0008006" key="3">
    <source>
        <dbReference type="Google" id="ProtNLM"/>
    </source>
</evidence>
<organism evidence="1 2">
    <name type="scientific">Methanothrix harundinacea (strain 6Ac)</name>
    <name type="common">Methanosaeta harundinacea</name>
    <dbReference type="NCBI Taxonomy" id="1110509"/>
    <lineage>
        <taxon>Archaea</taxon>
        <taxon>Methanobacteriati</taxon>
        <taxon>Methanobacteriota</taxon>
        <taxon>Stenosarchaea group</taxon>
        <taxon>Methanomicrobia</taxon>
        <taxon>Methanotrichales</taxon>
        <taxon>Methanotrichaceae</taxon>
        <taxon>Methanothrix</taxon>
    </lineage>
</organism>
<reference evidence="1 2" key="1">
    <citation type="journal article" date="2012" name="PLoS ONE">
        <title>The genome characteristics and predicted function of methyl-group oxidation pathway in the obligate aceticlastic methanogens, Methanosaeta spp.</title>
        <authorList>
            <person name="Zhu J."/>
            <person name="Zheng H."/>
            <person name="Ai G."/>
            <person name="Zhang G."/>
            <person name="Liu D."/>
            <person name="Liu X."/>
            <person name="Dong X."/>
        </authorList>
    </citation>
    <scope>NUCLEOTIDE SEQUENCE [LARGE SCALE GENOMIC DNA]</scope>
    <source>
        <strain evidence="1 2">6Ac</strain>
    </source>
</reference>
<dbReference type="PATRIC" id="fig|1110509.7.peg.2517"/>
<dbReference type="OrthoDB" id="372107at2157"/>
<dbReference type="InterPro" id="IPR007367">
    <property type="entry name" value="DUF433"/>
</dbReference>
<dbReference type="KEGG" id="mhi:Mhar_2276"/>
<protein>
    <recommendedName>
        <fullName evidence="3">DUF433 domain-containing protein</fullName>
    </recommendedName>
</protein>
<evidence type="ECO:0000313" key="1">
    <source>
        <dbReference type="EMBL" id="AET65628.1"/>
    </source>
</evidence>